<accession>A0A3P1VDE4</accession>
<proteinExistence type="predicted"/>
<dbReference type="AlphaFoldDB" id="A0A3P1VDE4"/>
<dbReference type="Pfam" id="PF10026">
    <property type="entry name" value="DUF2268"/>
    <property type="match status" value="1"/>
</dbReference>
<evidence type="ECO:0000259" key="1">
    <source>
        <dbReference type="Pfam" id="PF10026"/>
    </source>
</evidence>
<comment type="caution">
    <text evidence="2">The sequence shown here is derived from an EMBL/GenBank/DDBJ whole genome shotgun (WGS) entry which is preliminary data.</text>
</comment>
<gene>
    <name evidence="2" type="ORF">EII38_05395</name>
</gene>
<name>A0A3P1VDE4_9STRE</name>
<dbReference type="EMBL" id="RQZA01000003">
    <property type="protein sequence ID" value="RRD31707.1"/>
    <property type="molecule type" value="Genomic_DNA"/>
</dbReference>
<dbReference type="InterPro" id="IPR018728">
    <property type="entry name" value="DUF2268"/>
</dbReference>
<dbReference type="RefSeq" id="WP_124776734.1">
    <property type="nucleotide sequence ID" value="NZ_RQZA01000003.1"/>
</dbReference>
<feature type="domain" description="DUF2268" evidence="1">
    <location>
        <begin position="85"/>
        <end position="289"/>
    </location>
</feature>
<evidence type="ECO:0000313" key="2">
    <source>
        <dbReference type="EMBL" id="RRD31707.1"/>
    </source>
</evidence>
<dbReference type="GO" id="GO:0008233">
    <property type="term" value="F:peptidase activity"/>
    <property type="evidence" value="ECO:0007669"/>
    <property type="project" value="UniProtKB-KW"/>
</dbReference>
<organism evidence="2 3">
    <name type="scientific">Streptococcus minor</name>
    <dbReference type="NCBI Taxonomy" id="229549"/>
    <lineage>
        <taxon>Bacteria</taxon>
        <taxon>Bacillati</taxon>
        <taxon>Bacillota</taxon>
        <taxon>Bacilli</taxon>
        <taxon>Lactobacillales</taxon>
        <taxon>Streptococcaceae</taxon>
        <taxon>Streptococcus</taxon>
    </lineage>
</organism>
<dbReference type="STRING" id="1123309.GCA_000377005_00688"/>
<keyword evidence="2" id="KW-0378">Hydrolase</keyword>
<dbReference type="Proteomes" id="UP000281771">
    <property type="component" value="Unassembled WGS sequence"/>
</dbReference>
<keyword evidence="2" id="KW-0645">Protease</keyword>
<reference evidence="2 3" key="1">
    <citation type="submission" date="2018-11" db="EMBL/GenBank/DDBJ databases">
        <title>Genomes From Bacteria Associated with the Canine Oral Cavity: a Test Case for Automated Genome-Based Taxonomic Assignment.</title>
        <authorList>
            <person name="Coil D.A."/>
            <person name="Jospin G."/>
            <person name="Darling A.E."/>
            <person name="Wallis C."/>
            <person name="Davis I.J."/>
            <person name="Harris S."/>
            <person name="Eisen J.A."/>
            <person name="Holcombe L.J."/>
            <person name="O'Flynn C."/>
        </authorList>
    </citation>
    <scope>NUCLEOTIDE SEQUENCE [LARGE SCALE GENOMIC DNA]</scope>
    <source>
        <strain evidence="2 3">OH4621_COT-116</strain>
    </source>
</reference>
<evidence type="ECO:0000313" key="3">
    <source>
        <dbReference type="Proteomes" id="UP000281771"/>
    </source>
</evidence>
<keyword evidence="3" id="KW-1185">Reference proteome</keyword>
<sequence length="301" mass="34346">MKINIIRSDKVYRNLLNMPIIERRSYFKEQILAPFKPKFYQQGIPYEAKQDGGFDIMMLLSWMHFIPEKLTLQQLPLIDNLDDRFWENCEIAIRDSLARFSSFKLPVQDYTFTTLLANPVAPMLQINNGYSGDGGIPGYIFLSLVPDSTILSRIPSALAHEVNHNVRYQFIEWDGGSLMEMIVAEGLAENFAVQMYGKENLGPWVSKTNLDTLNQIIKPFLHSNLEVRGMQTITAYLYGDEIAAMMGQDGVGMPYCAGYACGYYLIKYYLEKTGKTIEEASLLPASEILAEVEEFWIETTH</sequence>
<dbReference type="GO" id="GO:0006508">
    <property type="term" value="P:proteolysis"/>
    <property type="evidence" value="ECO:0007669"/>
    <property type="project" value="UniProtKB-KW"/>
</dbReference>
<protein>
    <submittedName>
        <fullName evidence="2">Zn-dependent protease</fullName>
    </submittedName>
</protein>